<evidence type="ECO:0000259" key="1">
    <source>
        <dbReference type="Pfam" id="PF13966"/>
    </source>
</evidence>
<comment type="caution">
    <text evidence="2">The sequence shown here is derived from an EMBL/GenBank/DDBJ whole genome shotgun (WGS) entry which is preliminary data.</text>
</comment>
<protein>
    <recommendedName>
        <fullName evidence="1">Reverse transcriptase zinc-binding domain-containing protein</fullName>
    </recommendedName>
</protein>
<keyword evidence="3" id="KW-1185">Reference proteome</keyword>
<sequence>MEHQLATGDRMRAWGLHQECVLCGEKDEKRDHLFFGCPYSYTLWDKLASRLIGPGINPDWNDNLMMLQTRRFTTVDKVLVCLLFQATIYHIGRERNARRHHKGPQTVEQVIKLTDKAIRNRISSLKYAGDHKLGGLMSRWFEVNGI</sequence>
<name>A0ABQ7NZA0_BRACM</name>
<gene>
    <name evidence="2" type="primary">A01p052820.1_BraROA</name>
    <name evidence="2" type="ORF">IGI04_003720</name>
</gene>
<feature type="domain" description="Reverse transcriptase zinc-binding" evidence="1">
    <location>
        <begin position="2"/>
        <end position="44"/>
    </location>
</feature>
<dbReference type="Proteomes" id="UP000823674">
    <property type="component" value="Chromosome A01"/>
</dbReference>
<dbReference type="InterPro" id="IPR026960">
    <property type="entry name" value="RVT-Znf"/>
</dbReference>
<proteinExistence type="predicted"/>
<evidence type="ECO:0000313" key="2">
    <source>
        <dbReference type="EMBL" id="KAG5416153.1"/>
    </source>
</evidence>
<dbReference type="Pfam" id="PF13966">
    <property type="entry name" value="zf-RVT"/>
    <property type="match status" value="1"/>
</dbReference>
<evidence type="ECO:0000313" key="3">
    <source>
        <dbReference type="Proteomes" id="UP000823674"/>
    </source>
</evidence>
<organism evidence="2 3">
    <name type="scientific">Brassica rapa subsp. trilocularis</name>
    <dbReference type="NCBI Taxonomy" id="1813537"/>
    <lineage>
        <taxon>Eukaryota</taxon>
        <taxon>Viridiplantae</taxon>
        <taxon>Streptophyta</taxon>
        <taxon>Embryophyta</taxon>
        <taxon>Tracheophyta</taxon>
        <taxon>Spermatophyta</taxon>
        <taxon>Magnoliopsida</taxon>
        <taxon>eudicotyledons</taxon>
        <taxon>Gunneridae</taxon>
        <taxon>Pentapetalae</taxon>
        <taxon>rosids</taxon>
        <taxon>malvids</taxon>
        <taxon>Brassicales</taxon>
        <taxon>Brassicaceae</taxon>
        <taxon>Brassiceae</taxon>
        <taxon>Brassica</taxon>
    </lineage>
</organism>
<reference evidence="2 3" key="1">
    <citation type="submission" date="2021-03" db="EMBL/GenBank/DDBJ databases">
        <authorList>
            <person name="King G.J."/>
            <person name="Bancroft I."/>
            <person name="Baten A."/>
            <person name="Bloomfield J."/>
            <person name="Borpatragohain P."/>
            <person name="He Z."/>
            <person name="Irish N."/>
            <person name="Irwin J."/>
            <person name="Liu K."/>
            <person name="Mauleon R.P."/>
            <person name="Moore J."/>
            <person name="Morris R."/>
            <person name="Ostergaard L."/>
            <person name="Wang B."/>
            <person name="Wells R."/>
        </authorList>
    </citation>
    <scope>NUCLEOTIDE SEQUENCE [LARGE SCALE GENOMIC DNA]</scope>
    <source>
        <strain evidence="2">R-o-18</strain>
        <tissue evidence="2">Leaf</tissue>
    </source>
</reference>
<dbReference type="EMBL" id="JADBGQ010000001">
    <property type="protein sequence ID" value="KAG5416153.1"/>
    <property type="molecule type" value="Genomic_DNA"/>
</dbReference>
<accession>A0ABQ7NZA0</accession>